<gene>
    <name evidence="1" type="ORF">L6164_028706</name>
</gene>
<dbReference type="EMBL" id="CM039437">
    <property type="protein sequence ID" value="KAI4305335.1"/>
    <property type="molecule type" value="Genomic_DNA"/>
</dbReference>
<evidence type="ECO:0000313" key="1">
    <source>
        <dbReference type="EMBL" id="KAI4305335.1"/>
    </source>
</evidence>
<keyword evidence="2" id="KW-1185">Reference proteome</keyword>
<accession>A0ACB9L6H1</accession>
<reference evidence="1 2" key="1">
    <citation type="journal article" date="2022" name="DNA Res.">
        <title>Chromosomal-level genome assembly of the orchid tree Bauhinia variegata (Leguminosae; Cercidoideae) supports the allotetraploid origin hypothesis of Bauhinia.</title>
        <authorList>
            <person name="Zhong Y."/>
            <person name="Chen Y."/>
            <person name="Zheng D."/>
            <person name="Pang J."/>
            <person name="Liu Y."/>
            <person name="Luo S."/>
            <person name="Meng S."/>
            <person name="Qian L."/>
            <person name="Wei D."/>
            <person name="Dai S."/>
            <person name="Zhou R."/>
        </authorList>
    </citation>
    <scope>NUCLEOTIDE SEQUENCE [LARGE SCALE GENOMIC DNA]</scope>
    <source>
        <strain evidence="1">BV-YZ2020</strain>
    </source>
</reference>
<organism evidence="1 2">
    <name type="scientific">Bauhinia variegata</name>
    <name type="common">Purple orchid tree</name>
    <name type="synonym">Phanera variegata</name>
    <dbReference type="NCBI Taxonomy" id="167791"/>
    <lineage>
        <taxon>Eukaryota</taxon>
        <taxon>Viridiplantae</taxon>
        <taxon>Streptophyta</taxon>
        <taxon>Embryophyta</taxon>
        <taxon>Tracheophyta</taxon>
        <taxon>Spermatophyta</taxon>
        <taxon>Magnoliopsida</taxon>
        <taxon>eudicotyledons</taxon>
        <taxon>Gunneridae</taxon>
        <taxon>Pentapetalae</taxon>
        <taxon>rosids</taxon>
        <taxon>fabids</taxon>
        <taxon>Fabales</taxon>
        <taxon>Fabaceae</taxon>
        <taxon>Cercidoideae</taxon>
        <taxon>Cercideae</taxon>
        <taxon>Bauhiniinae</taxon>
        <taxon>Bauhinia</taxon>
    </lineage>
</organism>
<name>A0ACB9L6H1_BAUVA</name>
<proteinExistence type="predicted"/>
<dbReference type="Proteomes" id="UP000828941">
    <property type="component" value="Chromosome 12"/>
</dbReference>
<sequence>MYKQSIQVHQNPFFKNLYKSVDFSPIDDTSRYRQSNPLSSHYPETQKPLSRTPSSFPGTPPSATFRSAMEERLKLVVGFMVMLSLFSFNLKQSLCLALNDEGLVLLMVRDRIERDPFGGLSNWRGDGGVVDHCSWFGVECSDGKVVSLNLKDLCLQGTLPPEIGKLTHIKSIILRNNSFSGEIPEEIQQLKELEILDLGYNNFSGSFPSDLTKNPSLTVLLLDNNDYLANLTPEVYQLKTISEFHANEEQLTGASTIAACGRRSGFGRITQHTAADRRQLLQTTIPQEIGDNENLRLSPSSSPSSLPPDSGPFLSSPLSISPSEPPSNSPSASAPSPFVFLEVSPSQYPFSNFLTPSPVEAPTPGLSIPANPPVVSTPSQYNWVSAPSPSLSSGQENTKSYNSKHQIVIIWSTVGSFSFLILASCIAFAFFRNSKVVTVKPWATGLSGQLQKAFVTGVPNLKRAEIIEACEDFSNIIESLEDIAIYKGTLSSGVEIAVVVPTAVTSSKNWSKHMESQFRNKIETLSRVNHKNFVNLIGFCEEKKPFTRMLVFEYAPNGTLFEHLHIKESEHLDWGMRMRIAMGIAFCLEHMHQLTPSIALRNLLSSSVYLTEDFAAKISDLSFWNEIASAGTWLGEISVKDNVYSFGMLLFELITGRIPYIVDNGLVIRDWVLEYLRVQPLRDLVDPTLNPVQLEEVDKWSQVIKDCMNPNSEERPTMREITAKLKEITGIEADGAAPKLSPLWWAELEILSPESS</sequence>
<protein>
    <submittedName>
        <fullName evidence="1">Uncharacterized protein</fullName>
    </submittedName>
</protein>
<evidence type="ECO:0000313" key="2">
    <source>
        <dbReference type="Proteomes" id="UP000828941"/>
    </source>
</evidence>
<comment type="caution">
    <text evidence="1">The sequence shown here is derived from an EMBL/GenBank/DDBJ whole genome shotgun (WGS) entry which is preliminary data.</text>
</comment>